<dbReference type="Proteomes" id="UP000008388">
    <property type="component" value="Segment"/>
</dbReference>
<sequence>MEQYPAEKPHVFVPVEPERQYSDMTYEEQIQYTQNTKQRILHQLAFSNPVGTIPTDKESVDTMLKVMDSMDRTAIANKRISVDQEANRTSADLLAGMAAFIQNAKNKNPFVATEGDGRGMEPQIDQEDLGEFTHAEGEDEIGVIAETSEEFTERMEAIREKARKEEEALLGF</sequence>
<proteinExistence type="predicted"/>
<reference evidence="1 2" key="1">
    <citation type="journal article" date="2011" name="Microbiology">
        <title>The Pseudomonas aeruginosa generalized transducing phage phiPA3 is a new member of the phiKZ-like group of 'jumbo' phages, and infects model laboratory strains and clinical isolates from cystic fibrosis patients.</title>
        <authorList>
            <person name="Monson R."/>
            <person name="Foulds I."/>
            <person name="Foweraker J."/>
            <person name="Welch M."/>
            <person name="Salmond G.P."/>
        </authorList>
    </citation>
    <scope>NUCLEOTIDE SEQUENCE [LARGE SCALE GENOMIC DNA]</scope>
</reference>
<dbReference type="KEGG" id="vg:26643726"/>
<keyword evidence="2" id="KW-1185">Reference proteome</keyword>
<dbReference type="EMBL" id="HQ630627">
    <property type="protein sequence ID" value="AEH03621.1"/>
    <property type="molecule type" value="Genomic_DNA"/>
</dbReference>
<accession>F8SJ41</accession>
<evidence type="ECO:0000313" key="1">
    <source>
        <dbReference type="EMBL" id="AEH03621.1"/>
    </source>
</evidence>
<dbReference type="GeneID" id="26643726"/>
<dbReference type="RefSeq" id="YP_009217277.1">
    <property type="nucleotide sequence ID" value="NC_028999.1"/>
</dbReference>
<organism evidence="1 2">
    <name type="scientific">Pseudomonas phage PhiPA3</name>
    <name type="common">Pseudomonas aeruginosa phage PhiPA3</name>
    <dbReference type="NCBI Taxonomy" id="998086"/>
    <lineage>
        <taxon>Viruses</taxon>
        <taxon>Duplodnaviria</taxon>
        <taxon>Heunggongvirae</taxon>
        <taxon>Uroviricota</taxon>
        <taxon>Caudoviricetes</taxon>
        <taxon>Chimalliviridae</taxon>
        <taxon>Miltoncavirus</taxon>
        <taxon>Miltoncavirus PhiPA3</taxon>
    </lineage>
</organism>
<organismHost>
    <name type="scientific">Pseudomonas aeruginosa</name>
    <dbReference type="NCBI Taxonomy" id="287"/>
</organismHost>
<name>F8SJ41_BPPA3</name>
<protein>
    <submittedName>
        <fullName evidence="1">Uncharacterized protein 198</fullName>
    </submittedName>
</protein>
<dbReference type="OrthoDB" id="38078at10239"/>
<evidence type="ECO:0000313" key="2">
    <source>
        <dbReference type="Proteomes" id="UP000008388"/>
    </source>
</evidence>
<gene>
    <name evidence="1" type="primary">198</name>
</gene>